<comment type="caution">
    <text evidence="7">The sequence shown here is derived from an EMBL/GenBank/DDBJ whole genome shotgun (WGS) entry which is preliminary data.</text>
</comment>
<dbReference type="EMBL" id="JBEDUW010000001">
    <property type="protein sequence ID" value="KAK9950099.1"/>
    <property type="molecule type" value="Genomic_DNA"/>
</dbReference>
<dbReference type="AlphaFoldDB" id="A0AAW1YNE1"/>
<dbReference type="InterPro" id="IPR015300">
    <property type="entry name" value="DNA-bd_pseudobarrel_sf"/>
</dbReference>
<dbReference type="CDD" id="cd10017">
    <property type="entry name" value="B3_DNA"/>
    <property type="match status" value="1"/>
</dbReference>
<dbReference type="Gene3D" id="2.40.330.10">
    <property type="entry name" value="DNA-binding pseudobarrel domain"/>
    <property type="match status" value="1"/>
</dbReference>
<name>A0AAW1YNE1_RUBAR</name>
<evidence type="ECO:0000313" key="8">
    <source>
        <dbReference type="Proteomes" id="UP001457282"/>
    </source>
</evidence>
<gene>
    <name evidence="7" type="ORF">M0R45_005601</name>
</gene>
<dbReference type="SUPFAM" id="SSF101936">
    <property type="entry name" value="DNA-binding pseudobarrel domain"/>
    <property type="match status" value="1"/>
</dbReference>
<protein>
    <recommendedName>
        <fullName evidence="6">TF-B3 domain-containing protein</fullName>
    </recommendedName>
</protein>
<evidence type="ECO:0000313" key="7">
    <source>
        <dbReference type="EMBL" id="KAK9950099.1"/>
    </source>
</evidence>
<sequence length="275" mass="31974">MSSSMMLGKFSRETMTSRTDEEDIKAAFDLFYMKYLILDSEKERQMLEETKRKSLGRIRVFPNVKTNPRALQIEKQEEAIVNVAQGFPMKQQLQQGPKREEMDIEEQEVMKVAQGLPAANPQQGLFYGNYAPPNLPPVPSLQQFIEICSKPFEKQLTSSDVKDGQSRLAMGKEDVQKRLMPLLNENEDLNDGIEVTTYDLAGKEYQMKFKTWVSKIHVLTGGWKAFCHDHDLVEYQHFVTVWMFRNIATGNLCFVIDVRRLPVFETIKRRRIRQK</sequence>
<evidence type="ECO:0000256" key="2">
    <source>
        <dbReference type="ARBA" id="ARBA00023015"/>
    </source>
</evidence>
<evidence type="ECO:0000256" key="1">
    <source>
        <dbReference type="ARBA" id="ARBA00004123"/>
    </source>
</evidence>
<keyword evidence="8" id="KW-1185">Reference proteome</keyword>
<reference evidence="7 8" key="1">
    <citation type="journal article" date="2023" name="G3 (Bethesda)">
        <title>A chromosome-length genome assembly and annotation of blackberry (Rubus argutus, cv. 'Hillquist').</title>
        <authorList>
            <person name="Bruna T."/>
            <person name="Aryal R."/>
            <person name="Dudchenko O."/>
            <person name="Sargent D.J."/>
            <person name="Mead D."/>
            <person name="Buti M."/>
            <person name="Cavallini A."/>
            <person name="Hytonen T."/>
            <person name="Andres J."/>
            <person name="Pham M."/>
            <person name="Weisz D."/>
            <person name="Mascagni F."/>
            <person name="Usai G."/>
            <person name="Natali L."/>
            <person name="Bassil N."/>
            <person name="Fernandez G.E."/>
            <person name="Lomsadze A."/>
            <person name="Armour M."/>
            <person name="Olukolu B."/>
            <person name="Poorten T."/>
            <person name="Britton C."/>
            <person name="Davik J."/>
            <person name="Ashrafi H."/>
            <person name="Aiden E.L."/>
            <person name="Borodovsky M."/>
            <person name="Worthington M."/>
        </authorList>
    </citation>
    <scope>NUCLEOTIDE SEQUENCE [LARGE SCALE GENOMIC DNA]</scope>
    <source>
        <strain evidence="7">PI 553951</strain>
    </source>
</reference>
<keyword evidence="4" id="KW-0804">Transcription</keyword>
<comment type="subcellular location">
    <subcellularLocation>
        <location evidence="1">Nucleus</location>
    </subcellularLocation>
</comment>
<dbReference type="GO" id="GO:0003677">
    <property type="term" value="F:DNA binding"/>
    <property type="evidence" value="ECO:0007669"/>
    <property type="project" value="UniProtKB-KW"/>
</dbReference>
<dbReference type="GO" id="GO:0005634">
    <property type="term" value="C:nucleus"/>
    <property type="evidence" value="ECO:0007669"/>
    <property type="project" value="UniProtKB-SubCell"/>
</dbReference>
<dbReference type="Proteomes" id="UP001457282">
    <property type="component" value="Unassembled WGS sequence"/>
</dbReference>
<keyword evidence="2" id="KW-0805">Transcription regulation</keyword>
<organism evidence="7 8">
    <name type="scientific">Rubus argutus</name>
    <name type="common">Southern blackberry</name>
    <dbReference type="NCBI Taxonomy" id="59490"/>
    <lineage>
        <taxon>Eukaryota</taxon>
        <taxon>Viridiplantae</taxon>
        <taxon>Streptophyta</taxon>
        <taxon>Embryophyta</taxon>
        <taxon>Tracheophyta</taxon>
        <taxon>Spermatophyta</taxon>
        <taxon>Magnoliopsida</taxon>
        <taxon>eudicotyledons</taxon>
        <taxon>Gunneridae</taxon>
        <taxon>Pentapetalae</taxon>
        <taxon>rosids</taxon>
        <taxon>fabids</taxon>
        <taxon>Rosales</taxon>
        <taxon>Rosaceae</taxon>
        <taxon>Rosoideae</taxon>
        <taxon>Rosoideae incertae sedis</taxon>
        <taxon>Rubus</taxon>
    </lineage>
</organism>
<dbReference type="InterPro" id="IPR003340">
    <property type="entry name" value="B3_DNA-bd"/>
</dbReference>
<dbReference type="Pfam" id="PF02362">
    <property type="entry name" value="B3"/>
    <property type="match status" value="1"/>
</dbReference>
<feature type="domain" description="TF-B3" evidence="6">
    <location>
        <begin position="152"/>
        <end position="256"/>
    </location>
</feature>
<evidence type="ECO:0000259" key="6">
    <source>
        <dbReference type="SMART" id="SM01019"/>
    </source>
</evidence>
<proteinExistence type="predicted"/>
<dbReference type="PANTHER" id="PTHR31541:SF28">
    <property type="entry name" value="TF-B3 DOMAIN-CONTAINING PROTEIN"/>
    <property type="match status" value="1"/>
</dbReference>
<accession>A0AAW1YNE1</accession>
<keyword evidence="3" id="KW-0238">DNA-binding</keyword>
<keyword evidence="5" id="KW-0539">Nucleus</keyword>
<evidence type="ECO:0000256" key="4">
    <source>
        <dbReference type="ARBA" id="ARBA00023163"/>
    </source>
</evidence>
<evidence type="ECO:0000256" key="5">
    <source>
        <dbReference type="ARBA" id="ARBA00023242"/>
    </source>
</evidence>
<evidence type="ECO:0000256" key="3">
    <source>
        <dbReference type="ARBA" id="ARBA00023125"/>
    </source>
</evidence>
<dbReference type="InterPro" id="IPR005508">
    <property type="entry name" value="At2g31720-like"/>
</dbReference>
<dbReference type="PANTHER" id="PTHR31541">
    <property type="entry name" value="B3 DOMAIN PLANT PROTEIN-RELATED"/>
    <property type="match status" value="1"/>
</dbReference>
<dbReference type="SMART" id="SM01019">
    <property type="entry name" value="B3"/>
    <property type="match status" value="1"/>
</dbReference>